<dbReference type="RefSeq" id="WP_347162221.1">
    <property type="nucleotide sequence ID" value="NZ_JBDLOB010000001.1"/>
</dbReference>
<dbReference type="InterPro" id="IPR028098">
    <property type="entry name" value="Glyco_trans_4-like_N"/>
</dbReference>
<name>A0ABV0D5P7_9GAMM</name>
<dbReference type="InterPro" id="IPR001296">
    <property type="entry name" value="Glyco_trans_1"/>
</dbReference>
<dbReference type="EMBL" id="JBDLOB010000001">
    <property type="protein sequence ID" value="MEN8624817.1"/>
    <property type="molecule type" value="Genomic_DNA"/>
</dbReference>
<dbReference type="CDD" id="cd03811">
    <property type="entry name" value="GT4_GT28_WabH-like"/>
    <property type="match status" value="1"/>
</dbReference>
<evidence type="ECO:0000313" key="3">
    <source>
        <dbReference type="EMBL" id="MEN8624817.1"/>
    </source>
</evidence>
<dbReference type="PANTHER" id="PTHR12526:SF638">
    <property type="entry name" value="SPORE COAT PROTEIN SA"/>
    <property type="match status" value="1"/>
</dbReference>
<dbReference type="Gene3D" id="3.40.50.2000">
    <property type="entry name" value="Glycogen Phosphorylase B"/>
    <property type="match status" value="2"/>
</dbReference>
<dbReference type="Proteomes" id="UP001414441">
    <property type="component" value="Unassembled WGS sequence"/>
</dbReference>
<keyword evidence="4" id="KW-1185">Reference proteome</keyword>
<evidence type="ECO:0000259" key="1">
    <source>
        <dbReference type="Pfam" id="PF00534"/>
    </source>
</evidence>
<accession>A0ABV0D5P7</accession>
<dbReference type="Pfam" id="PF13439">
    <property type="entry name" value="Glyco_transf_4"/>
    <property type="match status" value="1"/>
</dbReference>
<dbReference type="GO" id="GO:0016757">
    <property type="term" value="F:glycosyltransferase activity"/>
    <property type="evidence" value="ECO:0007669"/>
    <property type="project" value="UniProtKB-KW"/>
</dbReference>
<dbReference type="PANTHER" id="PTHR12526">
    <property type="entry name" value="GLYCOSYLTRANSFERASE"/>
    <property type="match status" value="1"/>
</dbReference>
<sequence>MKQSTDKIAVLIISAIKGGGAERSVLTLGQGFHELGYKVHILRFKSLTEYDLNPNLAYHLLKFKPYKLIPNERFRHKLFARAIDNFIEKKIGKPDIILSNLEPSDRVMVHSKLPNIMYIIRNNISNKFRLTDNNKLENKISKLQNIYRKHPCVCVSKGVENDLQARLGPHITSTTIYNPFDKQLIKQMSNELYSTPHSVLKPNQYIVHVGSFTYQKAHDVLLKAYAQSSKAYPLVLLGKGKMFDETKALAKSLGIDDKVIFLGFNKNPYPYMKHSRGLVLSSRFEGFVRVIPEALTLDTPVISTDCPSGPSEMLPASSLVPVDDIDALAIKMKELMAEPQSFRVSLDESFLPKNIAQQYIDYLTS</sequence>
<dbReference type="EC" id="2.4.-.-" evidence="3"/>
<gene>
    <name evidence="3" type="ORF">ABFV72_02210</name>
</gene>
<dbReference type="SUPFAM" id="SSF53756">
    <property type="entry name" value="UDP-Glycosyltransferase/glycogen phosphorylase"/>
    <property type="match status" value="1"/>
</dbReference>
<reference evidence="3 4" key="1">
    <citation type="submission" date="2024-05" db="EMBL/GenBank/DDBJ databases">
        <title>Genome sequencing of Marine Estuary Bacteria, Pseudoalteromonas distincta strain FA, Psychrobacter proteolyticus strain EA, and Shewanella baltica strain CA.</title>
        <authorList>
            <person name="Dieffenbach S.A."/>
            <person name="Maclea K.S."/>
        </authorList>
    </citation>
    <scope>NUCLEOTIDE SEQUENCE [LARGE SCALE GENOMIC DNA]</scope>
    <source>
        <strain evidence="3 4">EA</strain>
    </source>
</reference>
<feature type="domain" description="Glycosyl transferase family 1" evidence="1">
    <location>
        <begin position="202"/>
        <end position="341"/>
    </location>
</feature>
<feature type="domain" description="Glycosyltransferase subfamily 4-like N-terminal" evidence="2">
    <location>
        <begin position="19"/>
        <end position="182"/>
    </location>
</feature>
<comment type="caution">
    <text evidence="3">The sequence shown here is derived from an EMBL/GenBank/DDBJ whole genome shotgun (WGS) entry which is preliminary data.</text>
</comment>
<protein>
    <submittedName>
        <fullName evidence="3">Glycosyltransferase</fullName>
        <ecNumber evidence="3">2.4.-.-</ecNumber>
    </submittedName>
</protein>
<organism evidence="3 4">
    <name type="scientific">Psychrobacter proteolyticus</name>
    <dbReference type="NCBI Taxonomy" id="147825"/>
    <lineage>
        <taxon>Bacteria</taxon>
        <taxon>Pseudomonadati</taxon>
        <taxon>Pseudomonadota</taxon>
        <taxon>Gammaproteobacteria</taxon>
        <taxon>Moraxellales</taxon>
        <taxon>Moraxellaceae</taxon>
        <taxon>Psychrobacter</taxon>
    </lineage>
</organism>
<keyword evidence="3" id="KW-0328">Glycosyltransferase</keyword>
<proteinExistence type="predicted"/>
<evidence type="ECO:0000259" key="2">
    <source>
        <dbReference type="Pfam" id="PF13439"/>
    </source>
</evidence>
<evidence type="ECO:0000313" key="4">
    <source>
        <dbReference type="Proteomes" id="UP001414441"/>
    </source>
</evidence>
<keyword evidence="3" id="KW-0808">Transferase</keyword>
<dbReference type="Pfam" id="PF00534">
    <property type="entry name" value="Glycos_transf_1"/>
    <property type="match status" value="1"/>
</dbReference>